<organism evidence="1 2">
    <name type="scientific">Solea senegalensis</name>
    <name type="common">Senegalese sole</name>
    <dbReference type="NCBI Taxonomy" id="28829"/>
    <lineage>
        <taxon>Eukaryota</taxon>
        <taxon>Metazoa</taxon>
        <taxon>Chordata</taxon>
        <taxon>Craniata</taxon>
        <taxon>Vertebrata</taxon>
        <taxon>Euteleostomi</taxon>
        <taxon>Actinopterygii</taxon>
        <taxon>Neopterygii</taxon>
        <taxon>Teleostei</taxon>
        <taxon>Neoteleostei</taxon>
        <taxon>Acanthomorphata</taxon>
        <taxon>Carangaria</taxon>
        <taxon>Pleuronectiformes</taxon>
        <taxon>Pleuronectoidei</taxon>
        <taxon>Soleidae</taxon>
        <taxon>Solea</taxon>
    </lineage>
</organism>
<dbReference type="AlphaFoldDB" id="A0AAV6SVS4"/>
<comment type="caution">
    <text evidence="1">The sequence shown here is derived from an EMBL/GenBank/DDBJ whole genome shotgun (WGS) entry which is preliminary data.</text>
</comment>
<accession>A0AAV6SVS4</accession>
<sequence>MMKNALTHTLNRFELLSVGRCSTPPVWDPFLQGRHFLTCQAKDGKELLGFHSPHIDQVHHIRRTFYPKSLIIVFQWSALAFDMQTPKTLAA</sequence>
<dbReference type="EMBL" id="JAGKHQ010000002">
    <property type="protein sequence ID" value="KAG7521606.1"/>
    <property type="molecule type" value="Genomic_DNA"/>
</dbReference>
<keyword evidence="2" id="KW-1185">Reference proteome</keyword>
<evidence type="ECO:0000313" key="2">
    <source>
        <dbReference type="Proteomes" id="UP000693946"/>
    </source>
</evidence>
<name>A0AAV6SVS4_SOLSE</name>
<evidence type="ECO:0000313" key="1">
    <source>
        <dbReference type="EMBL" id="KAG7521606.1"/>
    </source>
</evidence>
<dbReference type="Proteomes" id="UP000693946">
    <property type="component" value="Linkage Group LG10"/>
</dbReference>
<gene>
    <name evidence="1" type="ORF">JOB18_002334</name>
</gene>
<protein>
    <submittedName>
        <fullName evidence="1">Uncharacterized protein</fullName>
    </submittedName>
</protein>
<proteinExistence type="predicted"/>
<reference evidence="1 2" key="1">
    <citation type="journal article" date="2021" name="Sci. Rep.">
        <title>Chromosome anchoring in Senegalese sole (Solea senegalensis) reveals sex-associated markers and genome rearrangements in flatfish.</title>
        <authorList>
            <person name="Guerrero-Cozar I."/>
            <person name="Gomez-Garrido J."/>
            <person name="Berbel C."/>
            <person name="Martinez-Blanch J.F."/>
            <person name="Alioto T."/>
            <person name="Claros M.G."/>
            <person name="Gagnaire P.A."/>
            <person name="Manchado M."/>
        </authorList>
    </citation>
    <scope>NUCLEOTIDE SEQUENCE [LARGE SCALE GENOMIC DNA]</scope>
    <source>
        <strain evidence="1">Sse05_10M</strain>
    </source>
</reference>